<feature type="transmembrane region" description="Helical" evidence="5">
    <location>
        <begin position="191"/>
        <end position="211"/>
    </location>
</feature>
<dbReference type="InterPro" id="IPR004089">
    <property type="entry name" value="MCPsignal_dom"/>
</dbReference>
<evidence type="ECO:0000259" key="7">
    <source>
        <dbReference type="PROSITE" id="PS50885"/>
    </source>
</evidence>
<dbReference type="SUPFAM" id="SSF158472">
    <property type="entry name" value="HAMP domain-like"/>
    <property type="match status" value="1"/>
</dbReference>
<dbReference type="SUPFAM" id="SSF55785">
    <property type="entry name" value="PYP-like sensor domain (PAS domain)"/>
    <property type="match status" value="1"/>
</dbReference>
<dbReference type="InterPro" id="IPR051310">
    <property type="entry name" value="MCP_chemotaxis"/>
</dbReference>
<dbReference type="PANTHER" id="PTHR43531">
    <property type="entry name" value="PROTEIN ICFG"/>
    <property type="match status" value="1"/>
</dbReference>
<protein>
    <submittedName>
        <fullName evidence="8">Diguanylate cyclase</fullName>
    </submittedName>
</protein>
<feature type="domain" description="HAMP" evidence="7">
    <location>
        <begin position="213"/>
        <end position="265"/>
    </location>
</feature>
<evidence type="ECO:0000313" key="9">
    <source>
        <dbReference type="Proteomes" id="UP000187526"/>
    </source>
</evidence>
<dbReference type="SMART" id="SM00283">
    <property type="entry name" value="MA"/>
    <property type="match status" value="1"/>
</dbReference>
<dbReference type="InterPro" id="IPR013656">
    <property type="entry name" value="PAS_4"/>
</dbReference>
<dbReference type="Gene3D" id="3.30.450.20">
    <property type="entry name" value="PAS domain"/>
    <property type="match status" value="1"/>
</dbReference>
<dbReference type="FunFam" id="1.10.287.950:FF:000001">
    <property type="entry name" value="Methyl-accepting chemotaxis sensory transducer"/>
    <property type="match status" value="1"/>
</dbReference>
<evidence type="ECO:0000259" key="6">
    <source>
        <dbReference type="PROSITE" id="PS50111"/>
    </source>
</evidence>
<dbReference type="Pfam" id="PF00015">
    <property type="entry name" value="MCPsignal"/>
    <property type="match status" value="1"/>
</dbReference>
<evidence type="ECO:0000256" key="1">
    <source>
        <dbReference type="ARBA" id="ARBA00004370"/>
    </source>
</evidence>
<dbReference type="RefSeq" id="WP_076092259.1">
    <property type="nucleotide sequence ID" value="NZ_MTHD01000001.1"/>
</dbReference>
<keyword evidence="5" id="KW-1133">Transmembrane helix</keyword>
<feature type="transmembrane region" description="Helical" evidence="5">
    <location>
        <begin position="12"/>
        <end position="38"/>
    </location>
</feature>
<keyword evidence="5" id="KW-0472">Membrane</keyword>
<name>A0A1R1IDZ4_9RHOO</name>
<feature type="domain" description="Methyl-accepting transducer" evidence="6">
    <location>
        <begin position="492"/>
        <end position="721"/>
    </location>
</feature>
<evidence type="ECO:0000313" key="8">
    <source>
        <dbReference type="EMBL" id="OMG56779.1"/>
    </source>
</evidence>
<dbReference type="PROSITE" id="PS50111">
    <property type="entry name" value="CHEMOTAXIS_TRANSDUC_2"/>
    <property type="match status" value="1"/>
</dbReference>
<dbReference type="SMART" id="SM00304">
    <property type="entry name" value="HAMP"/>
    <property type="match status" value="2"/>
</dbReference>
<evidence type="ECO:0000256" key="5">
    <source>
        <dbReference type="SAM" id="Phobius"/>
    </source>
</evidence>
<comment type="similarity">
    <text evidence="3">Belongs to the methyl-accepting chemotaxis (MCP) protein family.</text>
</comment>
<feature type="domain" description="HAMP" evidence="7">
    <location>
        <begin position="438"/>
        <end position="487"/>
    </location>
</feature>
<dbReference type="Pfam" id="PF08448">
    <property type="entry name" value="PAS_4"/>
    <property type="match status" value="1"/>
</dbReference>
<dbReference type="GO" id="GO:0004888">
    <property type="term" value="F:transmembrane signaling receptor activity"/>
    <property type="evidence" value="ECO:0007669"/>
    <property type="project" value="TreeGrafter"/>
</dbReference>
<dbReference type="GO" id="GO:0007165">
    <property type="term" value="P:signal transduction"/>
    <property type="evidence" value="ECO:0007669"/>
    <property type="project" value="UniProtKB-KW"/>
</dbReference>
<keyword evidence="9" id="KW-1185">Reference proteome</keyword>
<dbReference type="CDD" id="cd11386">
    <property type="entry name" value="MCP_signal"/>
    <property type="match status" value="1"/>
</dbReference>
<dbReference type="CDD" id="cd06225">
    <property type="entry name" value="HAMP"/>
    <property type="match status" value="1"/>
</dbReference>
<dbReference type="EMBL" id="MTHD01000001">
    <property type="protein sequence ID" value="OMG56779.1"/>
    <property type="molecule type" value="Genomic_DNA"/>
</dbReference>
<dbReference type="AlphaFoldDB" id="A0A1R1IDZ4"/>
<dbReference type="GO" id="GO:0005886">
    <property type="term" value="C:plasma membrane"/>
    <property type="evidence" value="ECO:0007669"/>
    <property type="project" value="TreeGrafter"/>
</dbReference>
<keyword evidence="5" id="KW-0812">Transmembrane</keyword>
<evidence type="ECO:0000256" key="2">
    <source>
        <dbReference type="ARBA" id="ARBA00022481"/>
    </source>
</evidence>
<dbReference type="Gene3D" id="1.10.287.950">
    <property type="entry name" value="Methyl-accepting chemotaxis protein"/>
    <property type="match status" value="1"/>
</dbReference>
<comment type="caution">
    <text evidence="8">The sequence shown here is derived from an EMBL/GenBank/DDBJ whole genome shotgun (WGS) entry which is preliminary data.</text>
</comment>
<keyword evidence="4" id="KW-0807">Transducer</keyword>
<dbReference type="SUPFAM" id="SSF58104">
    <property type="entry name" value="Methyl-accepting chemotaxis protein (MCP) signaling domain"/>
    <property type="match status" value="1"/>
</dbReference>
<sequence>MLNVRNFRIGSRLIATTVGALGLMIAFVLVALISLGLIGDKVQTIAVDNNQGMELAREMQGHIDSLGLHARNALLYEEIVRQREEEQGVASALLRYRESAGQLAGMQLAPQAREILVRLPAFAATAEDALKRLFVLVGEGNQPATQAHFAEVLGPNLQAWEAGVTELVAAQKAANLAALDEIGAIRGNVQMILIGLIVLAVVVMIPSGLWVTRGITNPLSAAVDVAESVAAGNFDNQVDSDGKDEPAHLLQTLARMQADLKVRSTSERRIAAEAMRIKVALDVGSNCVMVADNDGIIIYCNRAVLEMMRRAESDIRRELPDFSADTILGANFDIYHRNAAHQRNLLAGLSEPTRSQINVGGRTFLLVATPVLGEQGDRLGTVVEWLDRTGEVAIEQEVSDIIEAAAAGDFSRRIALGDKQEFFLKLSTGINRLLEVNSQALEEVGRMLSRLASGDLTEKIETPYQGLLGRVRDDANGTVDNLQEIVLSIKLATDAINTAAMEIAQGNQDLSGRTEQQASSLEETASSMEELTGTVHQNAENARRANELAGNAQRVAEQGGEVVGQVVTTMSAIQQSSSRIADIIGVIDGIAFQTNILALNAAVEAARAGEQGRGFAVVATEVRNLAQRSAAAAKEIKGLIADSVSKVAVGNKLVDQAGSTMNEVVASIQSVARLMGDISGATREQSSGIEQVGLAINQMDEVTQQNAALVEQAAAAAESLQEQAQSLAQAVSAFRLSAVAKPALPLVPAALKRERDVRQVLGKKLAPAMLTAKKPQKLTSGRIPVVSAREDGWTEF</sequence>
<dbReference type="InterPro" id="IPR003660">
    <property type="entry name" value="HAMP_dom"/>
</dbReference>
<dbReference type="Pfam" id="PF00672">
    <property type="entry name" value="HAMP"/>
    <property type="match status" value="1"/>
</dbReference>
<accession>A0A1R1IDZ4</accession>
<evidence type="ECO:0000256" key="3">
    <source>
        <dbReference type="ARBA" id="ARBA00029447"/>
    </source>
</evidence>
<dbReference type="InterPro" id="IPR035965">
    <property type="entry name" value="PAS-like_dom_sf"/>
</dbReference>
<keyword evidence="2" id="KW-0488">Methylation</keyword>
<dbReference type="GO" id="GO:0006935">
    <property type="term" value="P:chemotaxis"/>
    <property type="evidence" value="ECO:0007669"/>
    <property type="project" value="TreeGrafter"/>
</dbReference>
<dbReference type="Proteomes" id="UP000187526">
    <property type="component" value="Unassembled WGS sequence"/>
</dbReference>
<dbReference type="OrthoDB" id="9765776at2"/>
<evidence type="ECO:0000256" key="4">
    <source>
        <dbReference type="PROSITE-ProRule" id="PRU00284"/>
    </source>
</evidence>
<organism evidence="8 9">
    <name type="scientific">Azonexus hydrophilus</name>
    <dbReference type="NCBI Taxonomy" id="418702"/>
    <lineage>
        <taxon>Bacteria</taxon>
        <taxon>Pseudomonadati</taxon>
        <taxon>Pseudomonadota</taxon>
        <taxon>Betaproteobacteria</taxon>
        <taxon>Rhodocyclales</taxon>
        <taxon>Azonexaceae</taxon>
        <taxon>Azonexus</taxon>
    </lineage>
</organism>
<reference evidence="8 9" key="1">
    <citation type="submission" date="2016-10" db="EMBL/GenBank/DDBJ databases">
        <title>Alkaliphiles isolated from bioreactors.</title>
        <authorList>
            <person name="Salah Z."/>
            <person name="Rout S.P."/>
            <person name="Humphreys P.N."/>
        </authorList>
    </citation>
    <scope>NUCLEOTIDE SEQUENCE [LARGE SCALE GENOMIC DNA]</scope>
    <source>
        <strain evidence="8 9">ZS02</strain>
    </source>
</reference>
<comment type="subcellular location">
    <subcellularLocation>
        <location evidence="1">Membrane</location>
    </subcellularLocation>
</comment>
<dbReference type="PANTHER" id="PTHR43531:SF14">
    <property type="entry name" value="METHYL-ACCEPTING CHEMOTAXIS PROTEIN I-RELATED"/>
    <property type="match status" value="1"/>
</dbReference>
<proteinExistence type="inferred from homology"/>
<dbReference type="PROSITE" id="PS50885">
    <property type="entry name" value="HAMP"/>
    <property type="match status" value="2"/>
</dbReference>
<dbReference type="Gene3D" id="6.10.340.10">
    <property type="match status" value="1"/>
</dbReference>
<dbReference type="Pfam" id="PF18947">
    <property type="entry name" value="HAMP_2"/>
    <property type="match status" value="1"/>
</dbReference>
<dbReference type="STRING" id="418702.BJN45_04020"/>
<gene>
    <name evidence="8" type="ORF">BJN45_04020</name>
</gene>